<organism evidence="2 3">
    <name type="scientific">Luedemannella flava</name>
    <dbReference type="NCBI Taxonomy" id="349316"/>
    <lineage>
        <taxon>Bacteria</taxon>
        <taxon>Bacillati</taxon>
        <taxon>Actinomycetota</taxon>
        <taxon>Actinomycetes</taxon>
        <taxon>Micromonosporales</taxon>
        <taxon>Micromonosporaceae</taxon>
        <taxon>Luedemannella</taxon>
    </lineage>
</organism>
<evidence type="ECO:0000313" key="3">
    <source>
        <dbReference type="Proteomes" id="UP001500218"/>
    </source>
</evidence>
<name>A0ABP4XVK3_9ACTN</name>
<comment type="caution">
    <text evidence="2">The sequence shown here is derived from an EMBL/GenBank/DDBJ whole genome shotgun (WGS) entry which is preliminary data.</text>
</comment>
<accession>A0ABP4XVK3</accession>
<gene>
    <name evidence="2" type="ORF">GCM10009682_12270</name>
</gene>
<dbReference type="EMBL" id="BAAALT010000029">
    <property type="protein sequence ID" value="GAA1791794.1"/>
    <property type="molecule type" value="Genomic_DNA"/>
</dbReference>
<dbReference type="InterPro" id="IPR016181">
    <property type="entry name" value="Acyl_CoA_acyltransferase"/>
</dbReference>
<dbReference type="PROSITE" id="PS51186">
    <property type="entry name" value="GNAT"/>
    <property type="match status" value="1"/>
</dbReference>
<dbReference type="Gene3D" id="3.40.630.30">
    <property type="match status" value="1"/>
</dbReference>
<reference evidence="3" key="1">
    <citation type="journal article" date="2019" name="Int. J. Syst. Evol. Microbiol.">
        <title>The Global Catalogue of Microorganisms (GCM) 10K type strain sequencing project: providing services to taxonomists for standard genome sequencing and annotation.</title>
        <authorList>
            <consortium name="The Broad Institute Genomics Platform"/>
            <consortium name="The Broad Institute Genome Sequencing Center for Infectious Disease"/>
            <person name="Wu L."/>
            <person name="Ma J."/>
        </authorList>
    </citation>
    <scope>NUCLEOTIDE SEQUENCE [LARGE SCALE GENOMIC DNA]</scope>
    <source>
        <strain evidence="3">JCM 13250</strain>
    </source>
</reference>
<proteinExistence type="predicted"/>
<feature type="domain" description="N-acetyltransferase" evidence="1">
    <location>
        <begin position="1"/>
        <end position="148"/>
    </location>
</feature>
<evidence type="ECO:0000259" key="1">
    <source>
        <dbReference type="PROSITE" id="PS51186"/>
    </source>
</evidence>
<keyword evidence="3" id="KW-1185">Reference proteome</keyword>
<dbReference type="SUPFAM" id="SSF55729">
    <property type="entry name" value="Acyl-CoA N-acyltransferases (Nat)"/>
    <property type="match status" value="1"/>
</dbReference>
<evidence type="ECO:0000313" key="2">
    <source>
        <dbReference type="EMBL" id="GAA1791794.1"/>
    </source>
</evidence>
<dbReference type="InterPro" id="IPR000182">
    <property type="entry name" value="GNAT_dom"/>
</dbReference>
<dbReference type="Proteomes" id="UP001500218">
    <property type="component" value="Unassembled WGS sequence"/>
</dbReference>
<dbReference type="InterPro" id="IPR038764">
    <property type="entry name" value="GNAT_N_AcTrfase_prd"/>
</dbReference>
<dbReference type="CDD" id="cd04301">
    <property type="entry name" value="NAT_SF"/>
    <property type="match status" value="1"/>
</dbReference>
<dbReference type="PANTHER" id="PTHR41700:SF1">
    <property type="entry name" value="N-ACETYLTRANSFERASE DOMAIN-CONTAINING PROTEIN"/>
    <property type="match status" value="1"/>
</dbReference>
<sequence>MREVDSLPELNQLAQFFMDVWSAPNIDHVINCATLRALAHGGNYVAAAYRGGDLVGGAVAFLGMDADGIQLLSHLAGVLPGGQSKGVGRVLKQHQRAWALRRGIGRICWTFDPLVSRNAYFNLQKLGALPVAYLPNFYGALDDGINAGDATDRLWLRWETASKRATDAALDDLADPDAAALRAAGAVVLLDRSDDRPVTSDDPTLAAAAAARTPLLVAVPADIERMRPDRPATASAWREALRWALDGALAAGYRFEGFDRAGWYVLVRDEGSA</sequence>
<dbReference type="PANTHER" id="PTHR41700">
    <property type="entry name" value="GCN5-RELATED N-ACETYLTRANSFERASE"/>
    <property type="match status" value="1"/>
</dbReference>
<protein>
    <recommendedName>
        <fullName evidence="1">N-acetyltransferase domain-containing protein</fullName>
    </recommendedName>
</protein>